<sequence>MRKRLLITSTALAVSLAGCGAGSDNPEPEQPAHEETGDHNSEHHHGDHSSSGEVPEGLKEADNPSYPVGSKATMEANHMPGMKGTEATIVGAYTTTAYAVSYTPTTGEAPVENHKWVIHEEVEGYEDEAYAPGDTVVLNADHMEGMAGAEAVIDSSEQTTVYMVDFEADGETVQNHKWVTEEELRSP</sequence>
<evidence type="ECO:0000313" key="4">
    <source>
        <dbReference type="EMBL" id="PAE89324.1"/>
    </source>
</evidence>
<feature type="region of interest" description="Disordered" evidence="1">
    <location>
        <begin position="18"/>
        <end position="74"/>
    </location>
</feature>
<dbReference type="Gene3D" id="2.30.30.1210">
    <property type="entry name" value="Domain of unknown function DUF1541"/>
    <property type="match status" value="1"/>
</dbReference>
<accession>A0A268P0N9</accession>
<evidence type="ECO:0000256" key="1">
    <source>
        <dbReference type="SAM" id="MobiDB-lite"/>
    </source>
</evidence>
<feature type="signal peptide" evidence="2">
    <location>
        <begin position="1"/>
        <end position="20"/>
    </location>
</feature>
<dbReference type="OMA" id="KNHKWVT"/>
<protein>
    <submittedName>
        <fullName evidence="4">DUF1541 domain-containing protein</fullName>
    </submittedName>
</protein>
<dbReference type="Pfam" id="PF07563">
    <property type="entry name" value="DUF1541"/>
    <property type="match status" value="2"/>
</dbReference>
<organism evidence="4 5">
    <name type="scientific">Shouchella clausii</name>
    <name type="common">Alkalihalobacillus clausii</name>
    <dbReference type="NCBI Taxonomy" id="79880"/>
    <lineage>
        <taxon>Bacteria</taxon>
        <taxon>Bacillati</taxon>
        <taxon>Bacillota</taxon>
        <taxon>Bacilli</taxon>
        <taxon>Bacillales</taxon>
        <taxon>Bacillaceae</taxon>
        <taxon>Shouchella</taxon>
    </lineage>
</organism>
<gene>
    <name evidence="4" type="ORF">CHH72_08520</name>
</gene>
<proteinExistence type="predicted"/>
<feature type="domain" description="DUF1541" evidence="3">
    <location>
        <begin position="132"/>
        <end position="181"/>
    </location>
</feature>
<evidence type="ECO:0000256" key="2">
    <source>
        <dbReference type="SAM" id="SignalP"/>
    </source>
</evidence>
<evidence type="ECO:0000259" key="3">
    <source>
        <dbReference type="Pfam" id="PF07563"/>
    </source>
</evidence>
<dbReference type="RefSeq" id="WP_011248178.1">
    <property type="nucleotide sequence ID" value="NZ_BOQQ01000001.1"/>
</dbReference>
<dbReference type="Proteomes" id="UP000216207">
    <property type="component" value="Unassembled WGS sequence"/>
</dbReference>
<feature type="chain" id="PRO_5038751513" evidence="2">
    <location>
        <begin position="21"/>
        <end position="187"/>
    </location>
</feature>
<keyword evidence="2" id="KW-0732">Signal</keyword>
<reference evidence="4 5" key="1">
    <citation type="submission" date="2017-07" db="EMBL/GenBank/DDBJ databases">
        <title>Isolation and whole genome analysis of endospore-forming bacteria from heroin.</title>
        <authorList>
            <person name="Kalinowski J."/>
            <person name="Ahrens B."/>
            <person name="Al-Dilaimi A."/>
            <person name="Winkler A."/>
            <person name="Wibberg D."/>
            <person name="Schleenbecker U."/>
            <person name="Ruckert C."/>
            <person name="Wolfel R."/>
            <person name="Grass G."/>
        </authorList>
    </citation>
    <scope>NUCLEOTIDE SEQUENCE [LARGE SCALE GENOMIC DNA]</scope>
    <source>
        <strain evidence="4 5">7539</strain>
    </source>
</reference>
<evidence type="ECO:0000313" key="5">
    <source>
        <dbReference type="Proteomes" id="UP000216207"/>
    </source>
</evidence>
<feature type="compositionally biased region" description="Basic and acidic residues" evidence="1">
    <location>
        <begin position="30"/>
        <end position="62"/>
    </location>
</feature>
<dbReference type="AlphaFoldDB" id="A0A268P0N9"/>
<dbReference type="PROSITE" id="PS51257">
    <property type="entry name" value="PROKAR_LIPOPROTEIN"/>
    <property type="match status" value="1"/>
</dbReference>
<feature type="domain" description="DUF1541" evidence="3">
    <location>
        <begin position="68"/>
        <end position="119"/>
    </location>
</feature>
<dbReference type="EMBL" id="NPCC01000009">
    <property type="protein sequence ID" value="PAE89324.1"/>
    <property type="molecule type" value="Genomic_DNA"/>
</dbReference>
<dbReference type="InterPro" id="IPR011438">
    <property type="entry name" value="DUF1541"/>
</dbReference>
<comment type="caution">
    <text evidence="4">The sequence shown here is derived from an EMBL/GenBank/DDBJ whole genome shotgun (WGS) entry which is preliminary data.</text>
</comment>
<name>A0A268P0N9_SHOCL</name>